<protein>
    <submittedName>
        <fullName evidence="10">Uncharacterized protein</fullName>
    </submittedName>
</protein>
<name>A0A2U1P3G6_ARTAN</name>
<evidence type="ECO:0000313" key="10">
    <source>
        <dbReference type="EMBL" id="PWA80305.1"/>
    </source>
</evidence>
<evidence type="ECO:0000256" key="5">
    <source>
        <dbReference type="ARBA" id="ARBA00023136"/>
    </source>
</evidence>
<comment type="caution">
    <text evidence="10">The sequence shown here is derived from an EMBL/GenBank/DDBJ whole genome shotgun (WGS) entry which is preliminary data.</text>
</comment>
<keyword evidence="7" id="KW-1133">Transmembrane helix</keyword>
<dbReference type="EMBL" id="PKPP01001739">
    <property type="protein sequence ID" value="PWA80305.1"/>
    <property type="molecule type" value="Genomic_DNA"/>
</dbReference>
<evidence type="ECO:0000259" key="8">
    <source>
        <dbReference type="Pfam" id="PF00487"/>
    </source>
</evidence>
<organism evidence="10 11">
    <name type="scientific">Artemisia annua</name>
    <name type="common">Sweet wormwood</name>
    <dbReference type="NCBI Taxonomy" id="35608"/>
    <lineage>
        <taxon>Eukaryota</taxon>
        <taxon>Viridiplantae</taxon>
        <taxon>Streptophyta</taxon>
        <taxon>Embryophyta</taxon>
        <taxon>Tracheophyta</taxon>
        <taxon>Spermatophyta</taxon>
        <taxon>Magnoliopsida</taxon>
        <taxon>eudicotyledons</taxon>
        <taxon>Gunneridae</taxon>
        <taxon>Pentapetalae</taxon>
        <taxon>asterids</taxon>
        <taxon>campanulids</taxon>
        <taxon>Asterales</taxon>
        <taxon>Asteraceae</taxon>
        <taxon>Asteroideae</taxon>
        <taxon>Anthemideae</taxon>
        <taxon>Artemisiinae</taxon>
        <taxon>Artemisia</taxon>
    </lineage>
</organism>
<feature type="domain" description="Fatty acid desaturase" evidence="8">
    <location>
        <begin position="348"/>
        <end position="588"/>
    </location>
</feature>
<feature type="transmembrane region" description="Helical" evidence="7">
    <location>
        <begin position="466"/>
        <end position="485"/>
    </location>
</feature>
<dbReference type="Proteomes" id="UP000245207">
    <property type="component" value="Unassembled WGS sequence"/>
</dbReference>
<dbReference type="Pfam" id="PF00487">
    <property type="entry name" value="FA_desaturase"/>
    <property type="match status" value="2"/>
</dbReference>
<evidence type="ECO:0000256" key="6">
    <source>
        <dbReference type="SAM" id="MobiDB-lite"/>
    </source>
</evidence>
<dbReference type="InterPro" id="IPR021863">
    <property type="entry name" value="FAS_N"/>
</dbReference>
<evidence type="ECO:0000256" key="3">
    <source>
        <dbReference type="ARBA" id="ARBA00009295"/>
    </source>
</evidence>
<dbReference type="GO" id="GO:0006629">
    <property type="term" value="P:lipid metabolic process"/>
    <property type="evidence" value="ECO:0007669"/>
    <property type="project" value="InterPro"/>
</dbReference>
<keyword evidence="4" id="KW-0560">Oxidoreductase</keyword>
<feature type="transmembrane region" description="Helical" evidence="7">
    <location>
        <begin position="224"/>
        <end position="243"/>
    </location>
</feature>
<feature type="transmembrane region" description="Helical" evidence="7">
    <location>
        <begin position="491"/>
        <end position="515"/>
    </location>
</feature>
<dbReference type="InterPro" id="IPR005804">
    <property type="entry name" value="FA_desaturase_dom"/>
</dbReference>
<dbReference type="CDD" id="cd03507">
    <property type="entry name" value="Delta12-FADS-like"/>
    <property type="match status" value="2"/>
</dbReference>
<feature type="domain" description="Fatty acid desaturase N-terminal" evidence="9">
    <location>
        <begin position="20"/>
        <end position="64"/>
    </location>
</feature>
<evidence type="ECO:0000256" key="7">
    <source>
        <dbReference type="SAM" id="Phobius"/>
    </source>
</evidence>
<evidence type="ECO:0000256" key="2">
    <source>
        <dbReference type="ARBA" id="ARBA00005189"/>
    </source>
</evidence>
<keyword evidence="11" id="KW-1185">Reference proteome</keyword>
<dbReference type="Pfam" id="PF11960">
    <property type="entry name" value="DUF3474"/>
    <property type="match status" value="1"/>
</dbReference>
<feature type="region of interest" description="Disordered" evidence="6">
    <location>
        <begin position="1"/>
        <end position="27"/>
    </location>
</feature>
<feature type="compositionally biased region" description="Basic and acidic residues" evidence="6">
    <location>
        <begin position="8"/>
        <end position="18"/>
    </location>
</feature>
<reference evidence="10 11" key="1">
    <citation type="journal article" date="2018" name="Mol. Plant">
        <title>The genome of Artemisia annua provides insight into the evolution of Asteraceae family and artemisinin biosynthesis.</title>
        <authorList>
            <person name="Shen Q."/>
            <person name="Zhang L."/>
            <person name="Liao Z."/>
            <person name="Wang S."/>
            <person name="Yan T."/>
            <person name="Shi P."/>
            <person name="Liu M."/>
            <person name="Fu X."/>
            <person name="Pan Q."/>
            <person name="Wang Y."/>
            <person name="Lv Z."/>
            <person name="Lu X."/>
            <person name="Zhang F."/>
            <person name="Jiang W."/>
            <person name="Ma Y."/>
            <person name="Chen M."/>
            <person name="Hao X."/>
            <person name="Li L."/>
            <person name="Tang Y."/>
            <person name="Lv G."/>
            <person name="Zhou Y."/>
            <person name="Sun X."/>
            <person name="Brodelius P.E."/>
            <person name="Rose J.K.C."/>
            <person name="Tang K."/>
        </authorList>
    </citation>
    <scope>NUCLEOTIDE SEQUENCE [LARGE SCALE GENOMIC DNA]</scope>
    <source>
        <strain evidence="11">cv. Huhao1</strain>
        <tissue evidence="10">Leaf</tissue>
    </source>
</reference>
<dbReference type="PANTHER" id="PTHR32100">
    <property type="entry name" value="OMEGA-6 FATTY ACID DESATURASE, CHLOROPLASTIC"/>
    <property type="match status" value="1"/>
</dbReference>
<proteinExistence type="inferred from homology"/>
<feature type="transmembrane region" description="Helical" evidence="7">
    <location>
        <begin position="249"/>
        <end position="273"/>
    </location>
</feature>
<dbReference type="GO" id="GO:0016020">
    <property type="term" value="C:membrane"/>
    <property type="evidence" value="ECO:0007669"/>
    <property type="project" value="UniProtKB-SubCell"/>
</dbReference>
<dbReference type="OrthoDB" id="1461976at2759"/>
<feature type="transmembrane region" description="Helical" evidence="7">
    <location>
        <begin position="56"/>
        <end position="75"/>
    </location>
</feature>
<keyword evidence="5 7" id="KW-0472">Membrane</keyword>
<dbReference type="GO" id="GO:0016717">
    <property type="term" value="F:oxidoreductase activity, acting on paired donors, with oxidation of a pair of donors resulting in the reduction of molecular oxygen to two molecules of water"/>
    <property type="evidence" value="ECO:0007669"/>
    <property type="project" value="InterPro"/>
</dbReference>
<accession>A0A2U1P3G6</accession>
<comment type="pathway">
    <text evidence="2">Lipid metabolism.</text>
</comment>
<comment type="subcellular location">
    <subcellularLocation>
        <location evidence="1">Membrane</location>
    </subcellularLocation>
</comment>
<evidence type="ECO:0000256" key="1">
    <source>
        <dbReference type="ARBA" id="ARBA00004370"/>
    </source>
</evidence>
<evidence type="ECO:0000259" key="9">
    <source>
        <dbReference type="Pfam" id="PF11960"/>
    </source>
</evidence>
<dbReference type="AlphaFoldDB" id="A0A2U1P3G6"/>
<gene>
    <name evidence="10" type="ORF">CTI12_AA196910</name>
</gene>
<feature type="domain" description="Fatty acid desaturase" evidence="8">
    <location>
        <begin position="86"/>
        <end position="345"/>
    </location>
</feature>
<sequence>MGAGGRSNPRDQDVKESDVGAIKRAPTSKPPFTLADIRKAIPPHCFERSMIRSFSYLFRDLVAISILYYIASTYIPQLPHPLPYLAWPIYWYVQGCVFLGLWMIAHECGHHAFSDYTLLEDSLGFVIHSCLLTPYFSWKISHRRHHANTGSLDRDEVYVPKTRATLDRTKFYLDNPVGRSLTLLVKLSLGWYIYLSINAAGRPYDRFASHYDPRSPIFSDGERILILMSDIGLISFSYLLYKVAMVQGFVWLFCVYGGPLMVMNAFLVTITYLHHTHPSLPHFDNSEWNWMKGAFATVDRDYGVLNKVFHNITDTHVLHHLFSYIPHYHAMEATNAIKPILGEFYQTHECGHHAFSDYTLLEDSLGFVIHSCLLTPYFSWKISHRRHHANTGSLDRDEVYVPKTRATLDRTKFYLDNPVGRSLTLLVKLSLGWYIYLSINAAGRPYDRFASHYDPRSPIFSDGERILILMSDIGLISFSYLLYKVAMVQGFVWLFCVYGGPLMVMNAFLVTITYLHHTHPSLPHFDNSEWNWMKGAFATVDRDYGVLNKVFHNITDTHVLHHLFSYIPHYHAMEATNAIKPILGEFYQSDSTPFFVALWRESKNCLFIEPDEVDEKNKGVYWFSNKY</sequence>
<comment type="similarity">
    <text evidence="3">Belongs to the fatty acid desaturase type 1 family.</text>
</comment>
<evidence type="ECO:0000313" key="11">
    <source>
        <dbReference type="Proteomes" id="UP000245207"/>
    </source>
</evidence>
<dbReference type="InterPro" id="IPR012171">
    <property type="entry name" value="Fatty_acid_desaturase"/>
</dbReference>
<feature type="transmembrane region" description="Helical" evidence="7">
    <location>
        <begin position="87"/>
        <end position="105"/>
    </location>
</feature>
<evidence type="ECO:0000256" key="4">
    <source>
        <dbReference type="ARBA" id="ARBA00023002"/>
    </source>
</evidence>
<keyword evidence="7" id="KW-0812">Transmembrane</keyword>
<dbReference type="STRING" id="35608.A0A2U1P3G6"/>